<dbReference type="EC" id="3.4.13.9" evidence="8"/>
<dbReference type="InterPro" id="IPR029149">
    <property type="entry name" value="Creatin/AminoP/Spt16_N"/>
</dbReference>
<dbReference type="Gene3D" id="3.40.350.10">
    <property type="entry name" value="Creatinase/prolidase N-terminal domain"/>
    <property type="match status" value="1"/>
</dbReference>
<dbReference type="EMBL" id="LNQR01000059">
    <property type="protein sequence ID" value="KWT85764.1"/>
    <property type="molecule type" value="Genomic_DNA"/>
</dbReference>
<accession>A0ABR5SF72</accession>
<evidence type="ECO:0000256" key="1">
    <source>
        <dbReference type="ARBA" id="ARBA00022670"/>
    </source>
</evidence>
<organism evidence="8 9">
    <name type="scientific">Candidatus Magnetominusculus xianensis</name>
    <dbReference type="NCBI Taxonomy" id="1748249"/>
    <lineage>
        <taxon>Bacteria</taxon>
        <taxon>Pseudomonadati</taxon>
        <taxon>Nitrospirota</taxon>
        <taxon>Nitrospiria</taxon>
        <taxon>Nitrospirales</taxon>
        <taxon>Nitrospiraceae</taxon>
        <taxon>Candidatus Magnetominusculus</taxon>
    </lineage>
</organism>
<evidence type="ECO:0000256" key="3">
    <source>
        <dbReference type="ARBA" id="ARBA00022801"/>
    </source>
</evidence>
<dbReference type="SUPFAM" id="SSF53092">
    <property type="entry name" value="Creatinase/prolidase N-terminal domain"/>
    <property type="match status" value="1"/>
</dbReference>
<feature type="domain" description="Creatinase N-terminal" evidence="7">
    <location>
        <begin position="13"/>
        <end position="132"/>
    </location>
</feature>
<sequence length="363" mass="40388">MLPEQTDDNAICRVDKLKAWLSSKRAGAFLITNLTNIKYLTGFTGSSGYLLAAGGKAYFFTDFRYKEQSVAETRSCDIMITKKDAIKFIINFLEKKKIKNLSFEDTISYRTYAQFKQRFQLRALRDTVENIRIKKDAEELRHIKIAVQRAESALEEIKPRIKAGVTEKAIASMLGESLKAQGVEKIPFDIIVAAGRHSSMPHARPTEKVLEKGDLLIIDWGGESGGYYSDMTRTFLIGGGNDLGKKKEIYDIVLKANKRARDSITKGQSAADVDSAARTLIAAAGFGRYFGHSTGHGIGMEVHEQPYISAVNKKQKIEENMVFTIEPGIYIPDIGGVRIEDMVCVTGQSAETITNLTRNLEIL</sequence>
<dbReference type="InterPro" id="IPR001131">
    <property type="entry name" value="Peptidase_M24B_aminopep-P_CS"/>
</dbReference>
<dbReference type="PANTHER" id="PTHR46112:SF3">
    <property type="entry name" value="AMINOPEPTIDASE YPDF"/>
    <property type="match status" value="1"/>
</dbReference>
<dbReference type="Pfam" id="PF01321">
    <property type="entry name" value="Creatinase_N"/>
    <property type="match status" value="1"/>
</dbReference>
<dbReference type="Proteomes" id="UP000060487">
    <property type="component" value="Unassembled WGS sequence"/>
</dbReference>
<dbReference type="PROSITE" id="PS00491">
    <property type="entry name" value="PROLINE_PEPTIDASE"/>
    <property type="match status" value="1"/>
</dbReference>
<dbReference type="Gene3D" id="3.90.230.10">
    <property type="entry name" value="Creatinase/methionine aminopeptidase superfamily"/>
    <property type="match status" value="1"/>
</dbReference>
<gene>
    <name evidence="8" type="ORF">ASN18_1657</name>
</gene>
<keyword evidence="2 5" id="KW-0479">Metal-binding</keyword>
<dbReference type="InterPro" id="IPR050659">
    <property type="entry name" value="Peptidase_M24B"/>
</dbReference>
<reference evidence="8 9" key="1">
    <citation type="submission" date="2015-11" db="EMBL/GenBank/DDBJ databases">
        <authorList>
            <person name="Lin W."/>
        </authorList>
    </citation>
    <scope>NUCLEOTIDE SEQUENCE [LARGE SCALE GENOMIC DNA]</scope>
    <source>
        <strain evidence="8 9">HCH-1</strain>
    </source>
</reference>
<evidence type="ECO:0000256" key="2">
    <source>
        <dbReference type="ARBA" id="ARBA00022723"/>
    </source>
</evidence>
<keyword evidence="9" id="KW-1185">Reference proteome</keyword>
<evidence type="ECO:0000313" key="9">
    <source>
        <dbReference type="Proteomes" id="UP000060487"/>
    </source>
</evidence>
<keyword evidence="4" id="KW-0482">Metalloprotease</keyword>
<keyword evidence="1" id="KW-0645">Protease</keyword>
<dbReference type="InterPro" id="IPR000994">
    <property type="entry name" value="Pept_M24"/>
</dbReference>
<evidence type="ECO:0000259" key="7">
    <source>
        <dbReference type="Pfam" id="PF01321"/>
    </source>
</evidence>
<dbReference type="Pfam" id="PF00557">
    <property type="entry name" value="Peptidase_M24"/>
    <property type="match status" value="1"/>
</dbReference>
<proteinExistence type="inferred from homology"/>
<dbReference type="CDD" id="cd01092">
    <property type="entry name" value="APP-like"/>
    <property type="match status" value="1"/>
</dbReference>
<dbReference type="RefSeq" id="WP_085052276.1">
    <property type="nucleotide sequence ID" value="NZ_LNQR01000059.1"/>
</dbReference>
<dbReference type="GO" id="GO:0102009">
    <property type="term" value="F:proline dipeptidase activity"/>
    <property type="evidence" value="ECO:0007669"/>
    <property type="project" value="UniProtKB-EC"/>
</dbReference>
<dbReference type="PANTHER" id="PTHR46112">
    <property type="entry name" value="AMINOPEPTIDASE"/>
    <property type="match status" value="1"/>
</dbReference>
<dbReference type="InterPro" id="IPR036005">
    <property type="entry name" value="Creatinase/aminopeptidase-like"/>
</dbReference>
<evidence type="ECO:0000256" key="4">
    <source>
        <dbReference type="ARBA" id="ARBA00023049"/>
    </source>
</evidence>
<keyword evidence="8" id="KW-0224">Dipeptidase</keyword>
<protein>
    <submittedName>
        <fullName evidence="8">Peptidase M24</fullName>
        <ecNumber evidence="8">3.4.13.9</ecNumber>
    </submittedName>
</protein>
<dbReference type="InterPro" id="IPR000587">
    <property type="entry name" value="Creatinase_N"/>
</dbReference>
<evidence type="ECO:0000313" key="8">
    <source>
        <dbReference type="EMBL" id="KWT85764.1"/>
    </source>
</evidence>
<name>A0ABR5SF72_9BACT</name>
<dbReference type="SUPFAM" id="SSF55920">
    <property type="entry name" value="Creatinase/aminopeptidase"/>
    <property type="match status" value="1"/>
</dbReference>
<comment type="similarity">
    <text evidence="5">Belongs to the peptidase M24B family.</text>
</comment>
<evidence type="ECO:0000256" key="5">
    <source>
        <dbReference type="RuleBase" id="RU000590"/>
    </source>
</evidence>
<keyword evidence="3 8" id="KW-0378">Hydrolase</keyword>
<feature type="domain" description="Peptidase M24" evidence="6">
    <location>
        <begin position="142"/>
        <end position="346"/>
    </location>
</feature>
<evidence type="ECO:0000259" key="6">
    <source>
        <dbReference type="Pfam" id="PF00557"/>
    </source>
</evidence>
<comment type="caution">
    <text evidence="8">The sequence shown here is derived from an EMBL/GenBank/DDBJ whole genome shotgun (WGS) entry which is preliminary data.</text>
</comment>